<keyword evidence="6 10" id="KW-0472">Membrane</keyword>
<evidence type="ECO:0000256" key="6">
    <source>
        <dbReference type="ARBA" id="ARBA00023136"/>
    </source>
</evidence>
<dbReference type="InterPro" id="IPR000276">
    <property type="entry name" value="GPCR_Rhodpsn"/>
</dbReference>
<dbReference type="PROSITE" id="PS50262">
    <property type="entry name" value="G_PROTEIN_RECEP_F1_2"/>
    <property type="match status" value="1"/>
</dbReference>
<keyword evidence="5" id="KW-0297">G-protein coupled receptor</keyword>
<dbReference type="GO" id="GO:0045202">
    <property type="term" value="C:synapse"/>
    <property type="evidence" value="ECO:0007669"/>
    <property type="project" value="GOC"/>
</dbReference>
<proteinExistence type="predicted"/>
<accession>A0A183V0E6</accession>
<dbReference type="PANTHER" id="PTHR24248:SF125">
    <property type="entry name" value="DOPAMINE D2-LIKE RECEPTOR"/>
    <property type="match status" value="1"/>
</dbReference>
<reference evidence="12 13" key="2">
    <citation type="submission" date="2018-11" db="EMBL/GenBank/DDBJ databases">
        <authorList>
            <consortium name="Pathogen Informatics"/>
        </authorList>
    </citation>
    <scope>NUCLEOTIDE SEQUENCE [LARGE SCALE GENOMIC DNA]</scope>
</reference>
<feature type="transmembrane region" description="Helical" evidence="10">
    <location>
        <begin position="67"/>
        <end position="88"/>
    </location>
</feature>
<feature type="transmembrane region" description="Helical" evidence="10">
    <location>
        <begin position="32"/>
        <end position="55"/>
    </location>
</feature>
<keyword evidence="9" id="KW-0807">Transducer</keyword>
<reference evidence="14" key="1">
    <citation type="submission" date="2016-06" db="UniProtKB">
        <authorList>
            <consortium name="WormBaseParasite"/>
        </authorList>
    </citation>
    <scope>IDENTIFICATION</scope>
</reference>
<dbReference type="GO" id="GO:0004930">
    <property type="term" value="F:G protein-coupled receptor activity"/>
    <property type="evidence" value="ECO:0007669"/>
    <property type="project" value="UniProtKB-KW"/>
</dbReference>
<dbReference type="AlphaFoldDB" id="A0A183V0E6"/>
<evidence type="ECO:0000256" key="4">
    <source>
        <dbReference type="ARBA" id="ARBA00022989"/>
    </source>
</evidence>
<dbReference type="EMBL" id="UYWY01022129">
    <property type="protein sequence ID" value="VDM45537.1"/>
    <property type="molecule type" value="Genomic_DNA"/>
</dbReference>
<keyword evidence="2" id="KW-1003">Cell membrane</keyword>
<evidence type="ECO:0000259" key="11">
    <source>
        <dbReference type="PROSITE" id="PS50262"/>
    </source>
</evidence>
<evidence type="ECO:0000256" key="10">
    <source>
        <dbReference type="SAM" id="Phobius"/>
    </source>
</evidence>
<gene>
    <name evidence="12" type="ORF">TCNE_LOCUS14216</name>
</gene>
<keyword evidence="8" id="KW-0675">Receptor</keyword>
<evidence type="ECO:0000256" key="9">
    <source>
        <dbReference type="ARBA" id="ARBA00023224"/>
    </source>
</evidence>
<dbReference type="Proteomes" id="UP000050794">
    <property type="component" value="Unassembled WGS sequence"/>
</dbReference>
<evidence type="ECO:0000256" key="7">
    <source>
        <dbReference type="ARBA" id="ARBA00023157"/>
    </source>
</evidence>
<evidence type="ECO:0000313" key="12">
    <source>
        <dbReference type="EMBL" id="VDM45537.1"/>
    </source>
</evidence>
<evidence type="ECO:0000313" key="13">
    <source>
        <dbReference type="Proteomes" id="UP000050794"/>
    </source>
</evidence>
<dbReference type="PRINTS" id="PR00237">
    <property type="entry name" value="GPCRRHODOPSN"/>
</dbReference>
<sequence length="131" mass="14391">MQNSSSGSSYSAEVLQEDELPTDWPPLPQRQIHLYGLCLIVIPTVTILGNLLVIVSVLRFKALHSAINFLILGLAVADLFVALFVMPYAVYIYVEGGYWFLGPLMCDIYSACDVACSTASILLLSVISFDR</sequence>
<dbReference type="InterPro" id="IPR017452">
    <property type="entry name" value="GPCR_Rhodpsn_7TM"/>
</dbReference>
<feature type="domain" description="G-protein coupled receptors family 1 profile" evidence="11">
    <location>
        <begin position="49"/>
        <end position="131"/>
    </location>
</feature>
<dbReference type="Pfam" id="PF00001">
    <property type="entry name" value="7tm_1"/>
    <property type="match status" value="1"/>
</dbReference>
<keyword evidence="7" id="KW-1015">Disulfide bond</keyword>
<keyword evidence="3 10" id="KW-0812">Transmembrane</keyword>
<evidence type="ECO:0000313" key="14">
    <source>
        <dbReference type="WBParaSite" id="TCNE_0001421601-mRNA-1"/>
    </source>
</evidence>
<comment type="subcellular location">
    <subcellularLocation>
        <location evidence="1">Cell membrane</location>
        <topology evidence="1">Multi-pass membrane protein</topology>
    </subcellularLocation>
</comment>
<dbReference type="Gene3D" id="1.20.1070.10">
    <property type="entry name" value="Rhodopsin 7-helix transmembrane proteins"/>
    <property type="match status" value="1"/>
</dbReference>
<evidence type="ECO:0000256" key="3">
    <source>
        <dbReference type="ARBA" id="ARBA00022692"/>
    </source>
</evidence>
<feature type="transmembrane region" description="Helical" evidence="10">
    <location>
        <begin position="108"/>
        <end position="129"/>
    </location>
</feature>
<dbReference type="SUPFAM" id="SSF81321">
    <property type="entry name" value="Family A G protein-coupled receptor-like"/>
    <property type="match status" value="1"/>
</dbReference>
<dbReference type="PANTHER" id="PTHR24248">
    <property type="entry name" value="ADRENERGIC RECEPTOR-RELATED G-PROTEIN COUPLED RECEPTOR"/>
    <property type="match status" value="1"/>
</dbReference>
<evidence type="ECO:0000256" key="2">
    <source>
        <dbReference type="ARBA" id="ARBA00022475"/>
    </source>
</evidence>
<keyword evidence="13" id="KW-1185">Reference proteome</keyword>
<organism evidence="13 14">
    <name type="scientific">Toxocara canis</name>
    <name type="common">Canine roundworm</name>
    <dbReference type="NCBI Taxonomy" id="6265"/>
    <lineage>
        <taxon>Eukaryota</taxon>
        <taxon>Metazoa</taxon>
        <taxon>Ecdysozoa</taxon>
        <taxon>Nematoda</taxon>
        <taxon>Chromadorea</taxon>
        <taxon>Rhabditida</taxon>
        <taxon>Spirurina</taxon>
        <taxon>Ascaridomorpha</taxon>
        <taxon>Ascaridoidea</taxon>
        <taxon>Toxocaridae</taxon>
        <taxon>Toxocara</taxon>
    </lineage>
</organism>
<evidence type="ECO:0000256" key="1">
    <source>
        <dbReference type="ARBA" id="ARBA00004651"/>
    </source>
</evidence>
<keyword evidence="4 10" id="KW-1133">Transmembrane helix</keyword>
<evidence type="ECO:0000256" key="5">
    <source>
        <dbReference type="ARBA" id="ARBA00023040"/>
    </source>
</evidence>
<protein>
    <submittedName>
        <fullName evidence="14">G_PROTEIN_RECEP_F1_2 domain-containing protein</fullName>
    </submittedName>
</protein>
<name>A0A183V0E6_TOXCA</name>
<dbReference type="GO" id="GO:0005886">
    <property type="term" value="C:plasma membrane"/>
    <property type="evidence" value="ECO:0007669"/>
    <property type="project" value="UniProtKB-SubCell"/>
</dbReference>
<evidence type="ECO:0000256" key="8">
    <source>
        <dbReference type="ARBA" id="ARBA00023170"/>
    </source>
</evidence>
<dbReference type="WBParaSite" id="TCNE_0001421601-mRNA-1">
    <property type="protein sequence ID" value="TCNE_0001421601-mRNA-1"/>
    <property type="gene ID" value="TCNE_0001421601"/>
</dbReference>
<dbReference type="GO" id="GO:0001591">
    <property type="term" value="F:dopamine neurotransmitter receptor activity, coupled via Gi/Go"/>
    <property type="evidence" value="ECO:0007669"/>
    <property type="project" value="TreeGrafter"/>
</dbReference>